<gene>
    <name evidence="2" type="ORF">METZ01_LOCUS342011</name>
</gene>
<accession>A0A382QW25</accession>
<dbReference type="AlphaFoldDB" id="A0A382QW25"/>
<dbReference type="EMBL" id="UINC01117019">
    <property type="protein sequence ID" value="SVC89157.1"/>
    <property type="molecule type" value="Genomic_DNA"/>
</dbReference>
<reference evidence="2" key="1">
    <citation type="submission" date="2018-05" db="EMBL/GenBank/DDBJ databases">
        <authorList>
            <person name="Lanie J.A."/>
            <person name="Ng W.-L."/>
            <person name="Kazmierczak K.M."/>
            <person name="Andrzejewski T.M."/>
            <person name="Davidsen T.M."/>
            <person name="Wayne K.J."/>
            <person name="Tettelin H."/>
            <person name="Glass J.I."/>
            <person name="Rusch D."/>
            <person name="Podicherti R."/>
            <person name="Tsui H.-C.T."/>
            <person name="Winkler M.E."/>
        </authorList>
    </citation>
    <scope>NUCLEOTIDE SEQUENCE</scope>
</reference>
<sequence length="211" mass="23789">ATSPTDTKLPKTLPICQTSETDRCGVPPSFQGALLSTMHISLGLMTSSQTFLNPPAPWPTGELDRQQERYDAKLLALTDDELSYLVSIDSLEVIRSNPLWYLLKIPIRSLALLFPWTYLPWSLPHVLYEAVYTIFIAIGIVLLMRRGTFQMPLFVLLVICLSIWFFVSAYGIDNDLRYRNGMLVGLNLIAPLGYFLASHPPRIDPKSDSEQ</sequence>
<keyword evidence="1" id="KW-0812">Transmembrane</keyword>
<feature type="non-terminal residue" evidence="2">
    <location>
        <position position="1"/>
    </location>
</feature>
<protein>
    <submittedName>
        <fullName evidence="2">Uncharacterized protein</fullName>
    </submittedName>
</protein>
<name>A0A382QW25_9ZZZZ</name>
<feature type="transmembrane region" description="Helical" evidence="1">
    <location>
        <begin position="151"/>
        <end position="172"/>
    </location>
</feature>
<evidence type="ECO:0000256" key="1">
    <source>
        <dbReference type="SAM" id="Phobius"/>
    </source>
</evidence>
<keyword evidence="1" id="KW-1133">Transmembrane helix</keyword>
<proteinExistence type="predicted"/>
<organism evidence="2">
    <name type="scientific">marine metagenome</name>
    <dbReference type="NCBI Taxonomy" id="408172"/>
    <lineage>
        <taxon>unclassified sequences</taxon>
        <taxon>metagenomes</taxon>
        <taxon>ecological metagenomes</taxon>
    </lineage>
</organism>
<keyword evidence="1" id="KW-0472">Membrane</keyword>
<feature type="transmembrane region" description="Helical" evidence="1">
    <location>
        <begin position="125"/>
        <end position="144"/>
    </location>
</feature>
<evidence type="ECO:0000313" key="2">
    <source>
        <dbReference type="EMBL" id="SVC89157.1"/>
    </source>
</evidence>